<sequence length="187" mass="21592">MSHASAHLDDLGANRFRLWLRSPWGAPDVEFAYKVDQAFAQAHVPYFPIAAHAWHTGLEVAVPEPFAAQASAIQHRFEEDLPRPHTSSPGRGFRRDLLPQRLSKSHADHPWVFCHYQEKLPDGRQYQALLFRDQKRTTFGRREWVLPATGGRIGEPAMRKLAWRIVMDPELRNELLSDDPSLHDFWP</sequence>
<keyword evidence="2" id="KW-1185">Reference proteome</keyword>
<gene>
    <name evidence="1" type="ORF">CMC5_081410</name>
</gene>
<dbReference type="Proteomes" id="UP000067626">
    <property type="component" value="Chromosome"/>
</dbReference>
<evidence type="ECO:0000313" key="1">
    <source>
        <dbReference type="EMBL" id="AKT43904.1"/>
    </source>
</evidence>
<evidence type="ECO:0000313" key="2">
    <source>
        <dbReference type="Proteomes" id="UP000067626"/>
    </source>
</evidence>
<proteinExistence type="predicted"/>
<name>A0A0K1ESX8_CHOCO</name>
<organism evidence="1 2">
    <name type="scientific">Chondromyces crocatus</name>
    <dbReference type="NCBI Taxonomy" id="52"/>
    <lineage>
        <taxon>Bacteria</taxon>
        <taxon>Pseudomonadati</taxon>
        <taxon>Myxococcota</taxon>
        <taxon>Polyangia</taxon>
        <taxon>Polyangiales</taxon>
        <taxon>Polyangiaceae</taxon>
        <taxon>Chondromyces</taxon>
    </lineage>
</organism>
<protein>
    <submittedName>
        <fullName evidence="1">Uncharacterized protein</fullName>
    </submittedName>
</protein>
<dbReference type="AlphaFoldDB" id="A0A0K1ESX8"/>
<dbReference type="RefSeq" id="WP_156339228.1">
    <property type="nucleotide sequence ID" value="NZ_CP012159.1"/>
</dbReference>
<dbReference type="EMBL" id="CP012159">
    <property type="protein sequence ID" value="AKT43904.1"/>
    <property type="molecule type" value="Genomic_DNA"/>
</dbReference>
<dbReference type="KEGG" id="ccro:CMC5_081410"/>
<accession>A0A0K1ESX8</accession>
<reference evidence="1 2" key="1">
    <citation type="submission" date="2015-07" db="EMBL/GenBank/DDBJ databases">
        <title>Genome analysis of myxobacterium Chondromyces crocatus Cm c5 reveals a high potential for natural compound synthesis and the genetic basis for the loss of fruiting body formation.</title>
        <authorList>
            <person name="Zaburannyi N."/>
            <person name="Bunk B."/>
            <person name="Maier J."/>
            <person name="Overmann J."/>
            <person name="Mueller R."/>
        </authorList>
    </citation>
    <scope>NUCLEOTIDE SEQUENCE [LARGE SCALE GENOMIC DNA]</scope>
    <source>
        <strain evidence="1 2">Cm c5</strain>
    </source>
</reference>